<protein>
    <recommendedName>
        <fullName evidence="4">5-methyltetrahydropteroyltriglutamate--homocysteine S-methyltransferase</fullName>
        <ecNumber evidence="4">2.1.1.14</ecNumber>
    </recommendedName>
</protein>
<evidence type="ECO:0000256" key="9">
    <source>
        <dbReference type="ARBA" id="ARBA00022737"/>
    </source>
</evidence>
<feature type="binding site" evidence="13">
    <location>
        <position position="746"/>
    </location>
    <ligand>
        <name>Zn(2+)</name>
        <dbReference type="ChEBI" id="CHEBI:29105"/>
        <label>1</label>
        <note>catalytic</note>
    </ligand>
</feature>
<dbReference type="SUPFAM" id="SSF51726">
    <property type="entry name" value="UROD/MetE-like"/>
    <property type="match status" value="2"/>
</dbReference>
<feature type="binding site" evidence="12">
    <location>
        <position position="620"/>
    </location>
    <ligand>
        <name>L-methionine</name>
        <dbReference type="ChEBI" id="CHEBI:57844"/>
    </ligand>
</feature>
<keyword evidence="9" id="KW-0677">Repeat</keyword>
<name>A0A2A9DRW6_9MICO</name>
<evidence type="ECO:0000256" key="6">
    <source>
        <dbReference type="ARBA" id="ARBA00022605"/>
    </source>
</evidence>
<dbReference type="AlphaFoldDB" id="A0A2A9DRW6"/>
<keyword evidence="10 13" id="KW-0862">Zinc</keyword>
<gene>
    <name evidence="16" type="ORF">ATJ78_0027</name>
</gene>
<keyword evidence="8 13" id="KW-0479">Metal-binding</keyword>
<dbReference type="UniPathway" id="UPA00051">
    <property type="reaction ID" value="UER00082"/>
</dbReference>
<sequence>MQGGSRSHAFPAGMVLGYPRLGRRRELTAALTAHAQGRLSVAELRAEADAIRSAARERLVQLGLQPADSSIPESFSLVDHVVDAAVAVGAIPRRFGEAIDPGGDASTASLMLARGTENAPPLNTAAWFGSLYRHFVPEIGPTTRFMLNAQQFVRDLSESRAAGYTTRPVIVGPVTLLRLSTADAGAPVGFNPLSRLADVVPVYAELLAKLRHAGAEWVQLDEPALVGEGVSERTLAAAQSAYTALGAAAGRPHLFVATAYGSIGDALAALAPTRVEAIGVDLVSGELPSRLDNLTRARVAEKTIVAGVIDGGNVWRGDLARALEVAADVRRLTRSVAVSTSSSLIHVPHDVANEPELDARVARWLAFADQKVEQVAVVARGLALGSAAVASELRAASAALGDRTSAPGVRDAAVRERVATVTAETRTRVPYTERRDVQRTTLGLPPLPTSTIGAFPQTDEIRAARARYSSGIDSAEKYVSAMKQAIADIIAVQEHLGLDVLVHGEAERADMVTFFTENLEGFELTRNGWVQTTAGDCVRPAILWGDVSRLRPITVAWTRYAQSLTRKPLKGMLTGPATLLSLSFVRDDQPLADTAEQIALVLRDEIADLERAGLQIVQVDEPALAERLASGSSDLGSDWAVRAFVLATAGARPQTQVHAHVCTSDPGAVAAAIARLDADVTGFEAGRAGTQGIEGLRAAGRAERDVSPGVYDVRSPRIPAVTEIEERLAAALEVVGADRLWVSPDCGLSARTYAEATPALGNLVEAAQRVRARLADRAEATTR</sequence>
<evidence type="ECO:0000256" key="13">
    <source>
        <dbReference type="PIRSR" id="PIRSR000382-2"/>
    </source>
</evidence>
<dbReference type="PIRSF" id="PIRSF000382">
    <property type="entry name" value="MeTrfase_B12_ind"/>
    <property type="match status" value="1"/>
</dbReference>
<dbReference type="CDD" id="cd03311">
    <property type="entry name" value="CIMS_C_terminal_like"/>
    <property type="match status" value="1"/>
</dbReference>
<dbReference type="EMBL" id="PDJE01000001">
    <property type="protein sequence ID" value="PFG29131.1"/>
    <property type="molecule type" value="Genomic_DNA"/>
</dbReference>
<feature type="binding site" evidence="13">
    <location>
        <position position="684"/>
    </location>
    <ligand>
        <name>Zn(2+)</name>
        <dbReference type="ChEBI" id="CHEBI:29105"/>
        <label>1</label>
        <note>catalytic</note>
    </ligand>
</feature>
<evidence type="ECO:0000256" key="12">
    <source>
        <dbReference type="PIRSR" id="PIRSR000382-1"/>
    </source>
</evidence>
<evidence type="ECO:0000256" key="10">
    <source>
        <dbReference type="ARBA" id="ARBA00022833"/>
    </source>
</evidence>
<evidence type="ECO:0000313" key="16">
    <source>
        <dbReference type="EMBL" id="PFG29131.1"/>
    </source>
</evidence>
<evidence type="ECO:0000256" key="2">
    <source>
        <dbReference type="ARBA" id="ARBA00004681"/>
    </source>
</evidence>
<evidence type="ECO:0000256" key="3">
    <source>
        <dbReference type="ARBA" id="ARBA00009553"/>
    </source>
</evidence>
<keyword evidence="5" id="KW-0489">Methyltransferase</keyword>
<feature type="binding site" evidence="12">
    <location>
        <position position="505"/>
    </location>
    <ligand>
        <name>L-methionine</name>
        <dbReference type="ChEBI" id="CHEBI:57844"/>
    </ligand>
</feature>
<feature type="binding site" evidence="13">
    <location>
        <position position="660"/>
    </location>
    <ligand>
        <name>Zn(2+)</name>
        <dbReference type="ChEBI" id="CHEBI:29105"/>
        <label>1</label>
        <note>catalytic</note>
    </ligand>
</feature>
<keyword evidence="17" id="KW-1185">Reference proteome</keyword>
<dbReference type="GO" id="GO:0009086">
    <property type="term" value="P:methionine biosynthetic process"/>
    <property type="evidence" value="ECO:0007669"/>
    <property type="project" value="UniProtKB-KW"/>
</dbReference>
<dbReference type="Pfam" id="PF01717">
    <property type="entry name" value="Meth_synt_2"/>
    <property type="match status" value="1"/>
</dbReference>
<dbReference type="NCBIfam" id="NF003556">
    <property type="entry name" value="PRK05222.1"/>
    <property type="match status" value="1"/>
</dbReference>
<dbReference type="GO" id="GO:0008270">
    <property type="term" value="F:zinc ion binding"/>
    <property type="evidence" value="ECO:0007669"/>
    <property type="project" value="InterPro"/>
</dbReference>
<reference evidence="16 17" key="1">
    <citation type="submission" date="2017-10" db="EMBL/GenBank/DDBJ databases">
        <title>Sequencing the genomes of 1000 actinobacteria strains.</title>
        <authorList>
            <person name="Klenk H.-P."/>
        </authorList>
    </citation>
    <scope>NUCLEOTIDE SEQUENCE [LARGE SCALE GENOMIC DNA]</scope>
    <source>
        <strain evidence="16 17">DSM 21798</strain>
    </source>
</reference>
<dbReference type="Gene3D" id="3.20.20.210">
    <property type="match status" value="2"/>
</dbReference>
<dbReference type="RefSeq" id="WP_098405761.1">
    <property type="nucleotide sequence ID" value="NZ_PDJE01000001.1"/>
</dbReference>
<feature type="binding site" evidence="13">
    <location>
        <position position="662"/>
    </location>
    <ligand>
        <name>Zn(2+)</name>
        <dbReference type="ChEBI" id="CHEBI:29105"/>
        <label>2</label>
    </ligand>
</feature>
<feature type="domain" description="Cobalamin-independent methionine synthase MetE N-terminal" evidence="15">
    <location>
        <begin position="15"/>
        <end position="331"/>
    </location>
</feature>
<evidence type="ECO:0000256" key="8">
    <source>
        <dbReference type="ARBA" id="ARBA00022723"/>
    </source>
</evidence>
<evidence type="ECO:0000313" key="17">
    <source>
        <dbReference type="Proteomes" id="UP000221369"/>
    </source>
</evidence>
<comment type="pathway">
    <text evidence="2">Amino-acid biosynthesis; L-methionine biosynthesis via de novo pathway; L-methionine from L-homocysteine (MetE route): step 1/1.</text>
</comment>
<keyword evidence="7" id="KW-0808">Transferase</keyword>
<evidence type="ECO:0000259" key="14">
    <source>
        <dbReference type="Pfam" id="PF01717"/>
    </source>
</evidence>
<dbReference type="InterPro" id="IPR013215">
    <property type="entry name" value="Cbl-indep_Met_Synth_N"/>
</dbReference>
<comment type="caution">
    <text evidence="16">The sequence shown here is derived from an EMBL/GenBank/DDBJ whole genome shotgun (WGS) entry which is preliminary data.</text>
</comment>
<comment type="similarity">
    <text evidence="3">Belongs to the vitamin-B12 independent methionine synthase family.</text>
</comment>
<comment type="cofactor">
    <cofactor evidence="13">
        <name>Zn(2+)</name>
        <dbReference type="ChEBI" id="CHEBI:29105"/>
    </cofactor>
    <text evidence="13">Binds 2 Zn(2+) ions per subunit.</text>
</comment>
<dbReference type="InterPro" id="IPR006276">
    <property type="entry name" value="Cobalamin-indep_Met_synthase"/>
</dbReference>
<evidence type="ECO:0000256" key="4">
    <source>
        <dbReference type="ARBA" id="ARBA00012034"/>
    </source>
</evidence>
<dbReference type="Pfam" id="PF08267">
    <property type="entry name" value="Meth_synt_1"/>
    <property type="match status" value="1"/>
</dbReference>
<dbReference type="GO" id="GO:0003871">
    <property type="term" value="F:5-methyltetrahydropteroyltriglutamate-homocysteine S-methyltransferase activity"/>
    <property type="evidence" value="ECO:0007669"/>
    <property type="project" value="UniProtKB-EC"/>
</dbReference>
<dbReference type="PANTHER" id="PTHR30519">
    <property type="entry name" value="5-METHYLTETRAHYDROPTEROYLTRIGLUTAMATE--HOMOCYSTEINE METHYLTRANSFERASE"/>
    <property type="match status" value="1"/>
</dbReference>
<dbReference type="EC" id="2.1.1.14" evidence="4"/>
<dbReference type="GO" id="GO:0032259">
    <property type="term" value="P:methylation"/>
    <property type="evidence" value="ECO:0007669"/>
    <property type="project" value="UniProtKB-KW"/>
</dbReference>
<accession>A0A2A9DRW6</accession>
<organism evidence="16 17">
    <name type="scientific">Paramicrobacterium agarici</name>
    <dbReference type="NCBI Taxonomy" id="630514"/>
    <lineage>
        <taxon>Bacteria</taxon>
        <taxon>Bacillati</taxon>
        <taxon>Actinomycetota</taxon>
        <taxon>Actinomycetes</taxon>
        <taxon>Micrococcales</taxon>
        <taxon>Microbacteriaceae</taxon>
        <taxon>Paramicrobacterium</taxon>
    </lineage>
</organism>
<evidence type="ECO:0000256" key="11">
    <source>
        <dbReference type="ARBA" id="ARBA00023167"/>
    </source>
</evidence>
<evidence type="ECO:0000256" key="5">
    <source>
        <dbReference type="ARBA" id="ARBA00022603"/>
    </source>
</evidence>
<keyword evidence="11" id="KW-0486">Methionine biosynthesis</keyword>
<evidence type="ECO:0000256" key="1">
    <source>
        <dbReference type="ARBA" id="ARBA00002777"/>
    </source>
</evidence>
<proteinExistence type="inferred from homology"/>
<evidence type="ECO:0000256" key="7">
    <source>
        <dbReference type="ARBA" id="ARBA00022679"/>
    </source>
</evidence>
<dbReference type="InterPro" id="IPR038071">
    <property type="entry name" value="UROD/MetE-like_sf"/>
</dbReference>
<feature type="binding site" evidence="12">
    <location>
        <position position="620"/>
    </location>
    <ligand>
        <name>L-homocysteine</name>
        <dbReference type="ChEBI" id="CHEBI:58199"/>
    </ligand>
</feature>
<keyword evidence="6" id="KW-0028">Amino-acid biosynthesis</keyword>
<evidence type="ECO:0000259" key="15">
    <source>
        <dbReference type="Pfam" id="PF08267"/>
    </source>
</evidence>
<comment type="function">
    <text evidence="1">Catalyzes the transfer of a methyl group from 5-methyltetrahydrofolate to homocysteine resulting in methionine formation.</text>
</comment>
<dbReference type="InterPro" id="IPR002629">
    <property type="entry name" value="Met_Synth_C/arc"/>
</dbReference>
<dbReference type="Proteomes" id="UP000221369">
    <property type="component" value="Unassembled WGS sequence"/>
</dbReference>
<feature type="domain" description="Cobalamin-independent methionine synthase MetE C-terminal/archaeal" evidence="14">
    <location>
        <begin position="447"/>
        <end position="768"/>
    </location>
</feature>